<feature type="compositionally biased region" description="Low complexity" evidence="1">
    <location>
        <begin position="120"/>
        <end position="130"/>
    </location>
</feature>
<feature type="region of interest" description="Disordered" evidence="1">
    <location>
        <begin position="598"/>
        <end position="650"/>
    </location>
</feature>
<reference evidence="2 3" key="1">
    <citation type="journal article" date="2020" name="Fungal Divers.">
        <title>Resolving the Mortierellaceae phylogeny through synthesis of multi-gene phylogenetics and phylogenomics.</title>
        <authorList>
            <person name="Vandepol N."/>
            <person name="Liber J."/>
            <person name="Desiro A."/>
            <person name="Na H."/>
            <person name="Kennedy M."/>
            <person name="Barry K."/>
            <person name="Grigoriev I.V."/>
            <person name="Miller A.N."/>
            <person name="O'Donnell K."/>
            <person name="Stajich J.E."/>
            <person name="Bonito G."/>
        </authorList>
    </citation>
    <scope>NUCLEOTIDE SEQUENCE [LARGE SCALE GENOMIC DNA]</scope>
    <source>
        <strain evidence="2 3">AD045</strain>
    </source>
</reference>
<feature type="region of interest" description="Disordered" evidence="1">
    <location>
        <begin position="93"/>
        <end position="132"/>
    </location>
</feature>
<dbReference type="InterPro" id="IPR038279">
    <property type="entry name" value="Ndc10_dom2_sf"/>
</dbReference>
<name>A0ABQ7K2U3_9FUNG</name>
<feature type="compositionally biased region" description="Low complexity" evidence="1">
    <location>
        <begin position="93"/>
        <end position="104"/>
    </location>
</feature>
<accession>A0ABQ7K2U3</accession>
<keyword evidence="3" id="KW-1185">Reference proteome</keyword>
<feature type="compositionally biased region" description="Basic residues" evidence="1">
    <location>
        <begin position="22"/>
        <end position="31"/>
    </location>
</feature>
<feature type="region of interest" description="Disordered" evidence="1">
    <location>
        <begin position="846"/>
        <end position="903"/>
    </location>
</feature>
<sequence>MERQVTVPRVEDDDTDTDIRPTRLKSIKSFKHTAAQANKSGRRVADLHGSFLQQYSQPLKRKRGQDGGPKKRAGNTFSPVALAGDMELQDTYLDYNNDDSLSNSDSDESSTESFDHRETSANATSSSHTNVFAERHRHVKHWRSWCRRKRYPNDMVTAEKYNAYIKESLAPRNHRDRNNPHLEILPIRIGATDNNEGEIPAWKTVMSYISGVRYLYQEQCESMGLRPDIDGTMATPETVAIVSQFRSSQDMPQSVQAPSYQLKLKVALRYLWMKGYHEQDCAYGNQWCGTRTRFCLAFDRFKSPQHALQRNLLTNLYPAYYMDYSSPRSVFTVAVKRVYTGHTGYDNQYAPTFTRLFRHSDVEICPVGCLAMYLFALWMDEGSSPDFRNNEWQSFPLLQSSDRSKAVSEQTYKRHIGVALGMADSRTAIAARNQRAHITNAGGLSSIHHTSNIIGADTPLTPHSVTDISTQEPYKLTARLHFAREYSVLRDAVVPPLELQRQIFPFIEKLFPISDDWRIWIDNVMMNIAEDTDRSRNWRASCSKKYLSAIRLMLTLAHLRKIILQDVVALKMCARDTLGTHDNNHWIANSPKGPITDEVSSISTAACSSNSAQLPTPKEDEDADTTLVEPQPLEPEPKSQQSMTSCHDNKSQELPQELLGILPTDADDADILEIKKSLASMFRYMEAESKAVGNFASATFVSLDQLQGQMTSVEKTVRTLLEKQDALESRSSEQTKQESDHRVLSFQQEPRILDQWLQHQNELRPWEKSRNQGAGFRRSSIFPNIHQQRAEDSEAQKEGPFNMDALREKMSYSKALNFDVKRRISNLEANLLAVGQSLREVVEVRDAEKGPEIETEAKDEERNDKHRGVSEDDEREESGADEQEKSPTISVAPRKKRSNQYTSWTDPDWKLYPDDLIELVDKIARLYPQHKAVIVTTADDCRGHMAGVVQRERVEAIILES</sequence>
<dbReference type="Proteomes" id="UP001194696">
    <property type="component" value="Unassembled WGS sequence"/>
</dbReference>
<evidence type="ECO:0000313" key="2">
    <source>
        <dbReference type="EMBL" id="KAG0289680.1"/>
    </source>
</evidence>
<feature type="region of interest" description="Disordered" evidence="1">
    <location>
        <begin position="1"/>
        <end position="78"/>
    </location>
</feature>
<evidence type="ECO:0008006" key="4">
    <source>
        <dbReference type="Google" id="ProtNLM"/>
    </source>
</evidence>
<comment type="caution">
    <text evidence="2">The sequence shown here is derived from an EMBL/GenBank/DDBJ whole genome shotgun (WGS) entry which is preliminary data.</text>
</comment>
<dbReference type="EMBL" id="JAAAIM010000333">
    <property type="protein sequence ID" value="KAG0289680.1"/>
    <property type="molecule type" value="Genomic_DNA"/>
</dbReference>
<protein>
    <recommendedName>
        <fullName evidence="4">Ndc10 domain-containing protein</fullName>
    </recommendedName>
</protein>
<evidence type="ECO:0000313" key="3">
    <source>
        <dbReference type="Proteomes" id="UP001194696"/>
    </source>
</evidence>
<gene>
    <name evidence="2" type="ORF">BGZ96_006805</name>
</gene>
<evidence type="ECO:0000256" key="1">
    <source>
        <dbReference type="SAM" id="MobiDB-lite"/>
    </source>
</evidence>
<feature type="compositionally biased region" description="Basic and acidic residues" evidence="1">
    <location>
        <begin position="846"/>
        <end position="870"/>
    </location>
</feature>
<feature type="compositionally biased region" description="Acidic residues" evidence="1">
    <location>
        <begin position="871"/>
        <end position="881"/>
    </location>
</feature>
<organism evidence="2 3">
    <name type="scientific">Linnemannia gamsii</name>
    <dbReference type="NCBI Taxonomy" id="64522"/>
    <lineage>
        <taxon>Eukaryota</taxon>
        <taxon>Fungi</taxon>
        <taxon>Fungi incertae sedis</taxon>
        <taxon>Mucoromycota</taxon>
        <taxon>Mortierellomycotina</taxon>
        <taxon>Mortierellomycetes</taxon>
        <taxon>Mortierellales</taxon>
        <taxon>Mortierellaceae</taxon>
        <taxon>Linnemannia</taxon>
    </lineage>
</organism>
<dbReference type="Gene3D" id="1.10.443.20">
    <property type="entry name" value="Centromere DNA-binding protein complex CBF3 subunit, domain 2"/>
    <property type="match status" value="1"/>
</dbReference>
<feature type="compositionally biased region" description="Low complexity" evidence="1">
    <location>
        <begin position="600"/>
        <end position="612"/>
    </location>
</feature>
<proteinExistence type="predicted"/>